<comment type="cofactor">
    <cofactor evidence="1">
        <name>Mg(2+)</name>
        <dbReference type="ChEBI" id="CHEBI:18420"/>
    </cofactor>
</comment>
<dbReference type="InterPro" id="IPR004095">
    <property type="entry name" value="TGS"/>
</dbReference>
<evidence type="ECO:0000256" key="3">
    <source>
        <dbReference type="ARBA" id="ARBA00022840"/>
    </source>
</evidence>
<dbReference type="InterPro" id="IPR004396">
    <property type="entry name" value="ATPase_YchF/OLA1"/>
</dbReference>
<dbReference type="Pfam" id="PF06071">
    <property type="entry name" value="YchF-GTPase_C"/>
    <property type="match status" value="1"/>
</dbReference>
<sequence length="360" mass="39899">MGGQILDVGLIGLPLAGKTTVFNLLTGAKAETNDFGSGKTESRRGLAPVPDSRLDRLAELYHPRKVTPAQIAVVDVPGLNRADNGGPNRFLNDVRLVDALVHVVRGYASDIVGPADPLRDIEEMELELGLSDLDLLEKRRVRIQTGKKITAEMRQELDLIDRLINALENDQRLNQMTLQDDELRLIRGYQFLTLKPAVWVINLDDEAFQAGDFPNREAILALAQDKDVPVVLMAAALEQEMEELDPEDRAAFMQDLGIQQSGLKRVAQAIYDKLGLISFLTAGEDEVRAWTIAHNTTAKVAAGKIHSDIERGFIRAEVVAFSDLDQWGSMAKAKEHGHVRLEGKDYVMKDGDVVNFRFNV</sequence>
<dbReference type="InterPro" id="IPR027417">
    <property type="entry name" value="P-loop_NTPase"/>
</dbReference>
<dbReference type="InterPro" id="IPR012675">
    <property type="entry name" value="Beta-grasp_dom_sf"/>
</dbReference>
<dbReference type="Gene3D" id="1.10.150.300">
    <property type="entry name" value="TGS-like domain"/>
    <property type="match status" value="1"/>
</dbReference>
<reference evidence="5 6" key="1">
    <citation type="journal article" date="2019" name="Sci. Rep.">
        <title>Sulfobacillus thermotolerans: new insights into resistance and metabolic capacities of acidophilic chemolithotrophs.</title>
        <authorList>
            <person name="Panyushkina A.E."/>
            <person name="Babenko V.V."/>
            <person name="Nikitina A.S."/>
            <person name="Selezneva O.V."/>
            <person name="Tsaplina I.A."/>
            <person name="Letarova M.A."/>
            <person name="Kostryukova E.S."/>
            <person name="Letarov A.V."/>
        </authorList>
    </citation>
    <scope>NUCLEOTIDE SEQUENCE [LARGE SCALE GENOMIC DNA]</scope>
    <source>
        <strain evidence="5 6">Kr1</strain>
    </source>
</reference>
<evidence type="ECO:0000256" key="2">
    <source>
        <dbReference type="ARBA" id="ARBA00022723"/>
    </source>
</evidence>
<name>A0ABN5GY27_9FIRM</name>
<dbReference type="CDD" id="cd04867">
    <property type="entry name" value="TGS_YchF_OLA1"/>
    <property type="match status" value="1"/>
</dbReference>
<dbReference type="NCBIfam" id="TIGR00092">
    <property type="entry name" value="redox-regulated ATPase YchF"/>
    <property type="match status" value="1"/>
</dbReference>
<dbReference type="InterPro" id="IPR006073">
    <property type="entry name" value="GTP-bd"/>
</dbReference>
<dbReference type="Pfam" id="PF01926">
    <property type="entry name" value="MMR_HSR1"/>
    <property type="match status" value="1"/>
</dbReference>
<dbReference type="SUPFAM" id="SSF52540">
    <property type="entry name" value="P-loop containing nucleoside triphosphate hydrolases"/>
    <property type="match status" value="1"/>
</dbReference>
<dbReference type="PRINTS" id="PR00326">
    <property type="entry name" value="GTP1OBG"/>
</dbReference>
<dbReference type="InterPro" id="IPR013029">
    <property type="entry name" value="YchF_C"/>
</dbReference>
<evidence type="ECO:0000259" key="4">
    <source>
        <dbReference type="PROSITE" id="PS51880"/>
    </source>
</evidence>
<dbReference type="Gene3D" id="3.40.50.300">
    <property type="entry name" value="P-loop containing nucleotide triphosphate hydrolases"/>
    <property type="match status" value="1"/>
</dbReference>
<evidence type="ECO:0000256" key="1">
    <source>
        <dbReference type="ARBA" id="ARBA00001946"/>
    </source>
</evidence>
<dbReference type="InterPro" id="IPR023192">
    <property type="entry name" value="TGS-like_dom_sf"/>
</dbReference>
<dbReference type="EMBL" id="CP019454">
    <property type="protein sequence ID" value="AUW93385.1"/>
    <property type="molecule type" value="Genomic_DNA"/>
</dbReference>
<dbReference type="Gene3D" id="3.10.20.30">
    <property type="match status" value="1"/>
</dbReference>
<feature type="domain" description="TGS" evidence="4">
    <location>
        <begin position="275"/>
        <end position="358"/>
    </location>
</feature>
<keyword evidence="3" id="KW-0547">Nucleotide-binding</keyword>
<dbReference type="PIRSF" id="PIRSF006641">
    <property type="entry name" value="CHP00092"/>
    <property type="match status" value="1"/>
</dbReference>
<proteinExistence type="predicted"/>
<dbReference type="PANTHER" id="PTHR23305">
    <property type="entry name" value="OBG GTPASE FAMILY"/>
    <property type="match status" value="1"/>
</dbReference>
<keyword evidence="2" id="KW-0479">Metal-binding</keyword>
<dbReference type="PANTHER" id="PTHR23305:SF18">
    <property type="entry name" value="OBG-TYPE G DOMAIN-CONTAINING PROTEIN"/>
    <property type="match status" value="1"/>
</dbReference>
<keyword evidence="3" id="KW-0067">ATP-binding</keyword>
<dbReference type="Proteomes" id="UP000325292">
    <property type="component" value="Chromosome"/>
</dbReference>
<evidence type="ECO:0000313" key="5">
    <source>
        <dbReference type="EMBL" id="AUW93385.1"/>
    </source>
</evidence>
<keyword evidence="6" id="KW-1185">Reference proteome</keyword>
<gene>
    <name evidence="5" type="ORF">BXT84_04975</name>
</gene>
<accession>A0ABN5GY27</accession>
<dbReference type="PROSITE" id="PS51880">
    <property type="entry name" value="TGS"/>
    <property type="match status" value="1"/>
</dbReference>
<evidence type="ECO:0000313" key="6">
    <source>
        <dbReference type="Proteomes" id="UP000325292"/>
    </source>
</evidence>
<dbReference type="SUPFAM" id="SSF81271">
    <property type="entry name" value="TGS-like"/>
    <property type="match status" value="1"/>
</dbReference>
<dbReference type="InterPro" id="IPR012676">
    <property type="entry name" value="TGS-like"/>
</dbReference>
<organism evidence="5 6">
    <name type="scientific">Sulfobacillus thermotolerans</name>
    <dbReference type="NCBI Taxonomy" id="338644"/>
    <lineage>
        <taxon>Bacteria</taxon>
        <taxon>Bacillati</taxon>
        <taxon>Bacillota</taxon>
        <taxon>Clostridia</taxon>
        <taxon>Eubacteriales</taxon>
        <taxon>Clostridiales Family XVII. Incertae Sedis</taxon>
        <taxon>Sulfobacillus</taxon>
    </lineage>
</organism>
<protein>
    <submittedName>
        <fullName evidence="5">Redox-regulated ATPase YchF</fullName>
    </submittedName>
</protein>